<dbReference type="GO" id="GO:0006629">
    <property type="term" value="P:lipid metabolic process"/>
    <property type="evidence" value="ECO:0007669"/>
    <property type="project" value="InterPro"/>
</dbReference>
<feature type="domain" description="GP-PDE" evidence="1">
    <location>
        <begin position="21"/>
        <end position="264"/>
    </location>
</feature>
<dbReference type="SUPFAM" id="SSF51695">
    <property type="entry name" value="PLC-like phosphodiesterases"/>
    <property type="match status" value="1"/>
</dbReference>
<keyword evidence="3" id="KW-1185">Reference proteome</keyword>
<dbReference type="PROSITE" id="PS51704">
    <property type="entry name" value="GP_PDE"/>
    <property type="match status" value="1"/>
</dbReference>
<dbReference type="RefSeq" id="WP_008602889.1">
    <property type="nucleotide sequence ID" value="NZ_AMRV01000007.1"/>
</dbReference>
<dbReference type="Pfam" id="PF03009">
    <property type="entry name" value="GDPD"/>
    <property type="match status" value="1"/>
</dbReference>
<organism evidence="2 3">
    <name type="scientific">Pacificimonas flava</name>
    <dbReference type="NCBI Taxonomy" id="1234595"/>
    <lineage>
        <taxon>Bacteria</taxon>
        <taxon>Pseudomonadati</taxon>
        <taxon>Pseudomonadota</taxon>
        <taxon>Alphaproteobacteria</taxon>
        <taxon>Sphingomonadales</taxon>
        <taxon>Sphingosinicellaceae</taxon>
        <taxon>Pacificimonas</taxon>
    </lineage>
</organism>
<dbReference type="EMBL" id="AMRV01000007">
    <property type="protein sequence ID" value="EMD82531.1"/>
    <property type="molecule type" value="Genomic_DNA"/>
</dbReference>
<dbReference type="PANTHER" id="PTHR46211:SF1">
    <property type="entry name" value="GLYCEROPHOSPHODIESTER PHOSPHODIESTERASE, CYTOPLASMIC"/>
    <property type="match status" value="1"/>
</dbReference>
<dbReference type="InterPro" id="IPR017946">
    <property type="entry name" value="PLC-like_Pdiesterase_TIM-brl"/>
</dbReference>
<proteinExistence type="predicted"/>
<dbReference type="GO" id="GO:0008081">
    <property type="term" value="F:phosphoric diester hydrolase activity"/>
    <property type="evidence" value="ECO:0007669"/>
    <property type="project" value="InterPro"/>
</dbReference>
<dbReference type="PANTHER" id="PTHR46211">
    <property type="entry name" value="GLYCEROPHOSPHORYL DIESTER PHOSPHODIESTERASE"/>
    <property type="match status" value="1"/>
</dbReference>
<dbReference type="InterPro" id="IPR030395">
    <property type="entry name" value="GP_PDE_dom"/>
</dbReference>
<reference evidence="2 3" key="1">
    <citation type="journal article" date="2013" name="Genome Announc.">
        <title>Draft Genome Sequence of Strain JLT2015T, Belonging to the Family Sphingomonadaceae of the Alphaproteobacteria.</title>
        <authorList>
            <person name="Tang K."/>
            <person name="Liu K."/>
            <person name="Li S."/>
            <person name="Jiao N."/>
        </authorList>
    </citation>
    <scope>NUCLEOTIDE SEQUENCE [LARGE SCALE GENOMIC DNA]</scope>
    <source>
        <strain evidence="2 3">JLT2015</strain>
    </source>
</reference>
<comment type="caution">
    <text evidence="2">The sequence shown here is derived from an EMBL/GenBank/DDBJ whole genome shotgun (WGS) entry which is preliminary data.</text>
</comment>
<sequence>MLDFGRAATRKAEERLTHLSARPFAHRGLHGSGGAVENSISAFEAAIEKGLGIELDVQLTLEAGAVVFHDETLERLTGETGPVVGRTMKALSQVPLKNSSDRIWSLQDVLHHIAGRTPLLIEAKVGKNSPIALALAVRRALEGYVGPVGIMSFHPGIPRWFHEHFPSMLNGLVVSEENEETAAKWRRTALARQWSLYHSRAKFLAYDVRSLPSKSAESFRRTGRRVYTWTVREDAHLPPARAHADQLIVEGAAAQTVLSEREAVVGSSAA</sequence>
<dbReference type="Gene3D" id="3.20.20.190">
    <property type="entry name" value="Phosphatidylinositol (PI) phosphodiesterase"/>
    <property type="match status" value="1"/>
</dbReference>
<dbReference type="OrthoDB" id="384721at2"/>
<gene>
    <name evidence="2" type="ORF">C725_2252</name>
</gene>
<accession>M2TLH4</accession>
<evidence type="ECO:0000259" key="1">
    <source>
        <dbReference type="PROSITE" id="PS51704"/>
    </source>
</evidence>
<evidence type="ECO:0000313" key="2">
    <source>
        <dbReference type="EMBL" id="EMD82531.1"/>
    </source>
</evidence>
<dbReference type="PATRIC" id="fig|1234595.3.peg.2254"/>
<dbReference type="AlphaFoldDB" id="M2TLH4"/>
<dbReference type="Proteomes" id="UP000011717">
    <property type="component" value="Unassembled WGS sequence"/>
</dbReference>
<evidence type="ECO:0000313" key="3">
    <source>
        <dbReference type="Proteomes" id="UP000011717"/>
    </source>
</evidence>
<protein>
    <submittedName>
        <fullName evidence="2">Glycerophosphoryl diester phosphodiesterase</fullName>
    </submittedName>
</protein>
<name>M2TLH4_9SPHN</name>